<accession>A0A6L2PSH5</accession>
<dbReference type="SUPFAM" id="SSF81321">
    <property type="entry name" value="Family A G protein-coupled receptor-like"/>
    <property type="match status" value="1"/>
</dbReference>
<dbReference type="OrthoDB" id="10069455at2759"/>
<dbReference type="Proteomes" id="UP000502823">
    <property type="component" value="Unassembled WGS sequence"/>
</dbReference>
<evidence type="ECO:0008006" key="4">
    <source>
        <dbReference type="Google" id="ProtNLM"/>
    </source>
</evidence>
<dbReference type="GO" id="GO:0072544">
    <property type="term" value="F:L-DOPA binding"/>
    <property type="evidence" value="ECO:0007669"/>
    <property type="project" value="InterPro"/>
</dbReference>
<gene>
    <name evidence="2" type="ORF">Cfor_07598</name>
</gene>
<evidence type="ECO:0000313" key="3">
    <source>
        <dbReference type="Proteomes" id="UP000502823"/>
    </source>
</evidence>
<keyword evidence="3" id="KW-1185">Reference proteome</keyword>
<dbReference type="GO" id="GO:0032438">
    <property type="term" value="P:melanosome organization"/>
    <property type="evidence" value="ECO:0007669"/>
    <property type="project" value="TreeGrafter"/>
</dbReference>
<dbReference type="InterPro" id="IPR001414">
    <property type="entry name" value="GPR143"/>
</dbReference>
<sequence>MADPTIQTFCCHRRTLPGSPDSILMEFHSDLYNSVCVVSSLLGIAGALHQIHPQRHTNVIQRPLGDFVTRGRQIVVWLAVADLLASLGVFFRSILWVFVRDLVPPISDTVSSVVFCAVISAWIQFFYTATWFWTLCYAVDVRRVLKSQGECTICYHIIAWLSPAILTSVGLLILYLPHAHCHDIDTMSGALTHIFPNYCATFFPMAVIMIVNPILYCCSTQDVRFIISVRLGQYTQRERNAVDGIKTKFLFIIITFYICWLPNLICGVLIWSIWLELPEKLIVSLWYVMAVMNPLQALLNTVVYRRWSGVGQHICSSCLPCGDSSSLSEYTPIHTLNEVEPVQGENTPLLQSQESELRSSRMSINGTLTES</sequence>
<dbReference type="GO" id="GO:0072545">
    <property type="term" value="F:L-tyrosine binding"/>
    <property type="evidence" value="ECO:0007669"/>
    <property type="project" value="InterPro"/>
</dbReference>
<feature type="transmembrane region" description="Helical" evidence="1">
    <location>
        <begin position="31"/>
        <end position="53"/>
    </location>
</feature>
<dbReference type="Pfam" id="PF02101">
    <property type="entry name" value="Ocular_alb"/>
    <property type="match status" value="1"/>
</dbReference>
<feature type="transmembrane region" description="Helical" evidence="1">
    <location>
        <begin position="195"/>
        <end position="218"/>
    </location>
</feature>
<organism evidence="2 3">
    <name type="scientific">Coptotermes formosanus</name>
    <name type="common">Formosan subterranean termite</name>
    <dbReference type="NCBI Taxonomy" id="36987"/>
    <lineage>
        <taxon>Eukaryota</taxon>
        <taxon>Metazoa</taxon>
        <taxon>Ecdysozoa</taxon>
        <taxon>Arthropoda</taxon>
        <taxon>Hexapoda</taxon>
        <taxon>Insecta</taxon>
        <taxon>Pterygota</taxon>
        <taxon>Neoptera</taxon>
        <taxon>Polyneoptera</taxon>
        <taxon>Dictyoptera</taxon>
        <taxon>Blattodea</taxon>
        <taxon>Blattoidea</taxon>
        <taxon>Termitoidae</taxon>
        <taxon>Rhinotermitidae</taxon>
        <taxon>Coptotermes</taxon>
    </lineage>
</organism>
<feature type="transmembrane region" description="Helical" evidence="1">
    <location>
        <begin position="110"/>
        <end position="133"/>
    </location>
</feature>
<protein>
    <recommendedName>
        <fullName evidence="4">G-protein coupled receptors family 1 profile domain-containing protein</fullName>
    </recommendedName>
</protein>
<name>A0A6L2PSH5_COPFO</name>
<dbReference type="GO" id="GO:0050848">
    <property type="term" value="P:regulation of calcium-mediated signaling"/>
    <property type="evidence" value="ECO:0007669"/>
    <property type="project" value="TreeGrafter"/>
</dbReference>
<dbReference type="Gene3D" id="1.20.1070.10">
    <property type="entry name" value="Rhodopsin 7-helix transmembrane proteins"/>
    <property type="match status" value="1"/>
</dbReference>
<evidence type="ECO:0000313" key="2">
    <source>
        <dbReference type="EMBL" id="GFG35583.1"/>
    </source>
</evidence>
<feature type="transmembrane region" description="Helical" evidence="1">
    <location>
        <begin position="153"/>
        <end position="175"/>
    </location>
</feature>
<dbReference type="EMBL" id="BLKM01000558">
    <property type="protein sequence ID" value="GFG35583.1"/>
    <property type="molecule type" value="Genomic_DNA"/>
</dbReference>
<keyword evidence="1" id="KW-0472">Membrane</keyword>
<dbReference type="PRINTS" id="PR00965">
    <property type="entry name" value="OCULARALBNSM"/>
</dbReference>
<keyword evidence="1" id="KW-0812">Transmembrane</keyword>
<dbReference type="GO" id="GO:0005886">
    <property type="term" value="C:plasma membrane"/>
    <property type="evidence" value="ECO:0007669"/>
    <property type="project" value="TreeGrafter"/>
</dbReference>
<dbReference type="InParanoid" id="A0A6L2PSH5"/>
<keyword evidence="1" id="KW-1133">Transmembrane helix</keyword>
<proteinExistence type="predicted"/>
<dbReference type="GO" id="GO:0035643">
    <property type="term" value="F:L-DOPA receptor activity"/>
    <property type="evidence" value="ECO:0007669"/>
    <property type="project" value="TreeGrafter"/>
</dbReference>
<feature type="transmembrane region" description="Helical" evidence="1">
    <location>
        <begin position="74"/>
        <end position="98"/>
    </location>
</feature>
<dbReference type="AlphaFoldDB" id="A0A6L2PSH5"/>
<dbReference type="GO" id="GO:0035240">
    <property type="term" value="F:dopamine binding"/>
    <property type="evidence" value="ECO:0007669"/>
    <property type="project" value="InterPro"/>
</dbReference>
<evidence type="ECO:0000256" key="1">
    <source>
        <dbReference type="SAM" id="Phobius"/>
    </source>
</evidence>
<dbReference type="PANTHER" id="PTHR15177:SF2">
    <property type="entry name" value="G-PROTEIN COUPLED RECEPTOR 143"/>
    <property type="match status" value="1"/>
</dbReference>
<feature type="transmembrane region" description="Helical" evidence="1">
    <location>
        <begin position="249"/>
        <end position="273"/>
    </location>
</feature>
<dbReference type="PANTHER" id="PTHR15177">
    <property type="entry name" value="G-PROTEIN COUPLED RECEPTOR 143"/>
    <property type="match status" value="1"/>
</dbReference>
<comment type="caution">
    <text evidence="2">The sequence shown here is derived from an EMBL/GenBank/DDBJ whole genome shotgun (WGS) entry which is preliminary data.</text>
</comment>
<feature type="transmembrane region" description="Helical" evidence="1">
    <location>
        <begin position="285"/>
        <end position="304"/>
    </location>
</feature>
<reference evidence="3" key="1">
    <citation type="submission" date="2020-01" db="EMBL/GenBank/DDBJ databases">
        <title>Draft genome sequence of the Termite Coptotermes fromosanus.</title>
        <authorList>
            <person name="Itakura S."/>
            <person name="Yosikawa Y."/>
            <person name="Umezawa K."/>
        </authorList>
    </citation>
    <scope>NUCLEOTIDE SEQUENCE [LARGE SCALE GENOMIC DNA]</scope>
</reference>